<evidence type="ECO:0000313" key="1">
    <source>
        <dbReference type="EMBL" id="MVN86915.1"/>
    </source>
</evidence>
<dbReference type="AlphaFoldDB" id="A0A7C9HZD0"/>
<evidence type="ECO:0000313" key="2">
    <source>
        <dbReference type="Proteomes" id="UP000483286"/>
    </source>
</evidence>
<gene>
    <name evidence="1" type="ORF">GO986_09070</name>
</gene>
<name>A0A7C9HZD0_9DEIO</name>
<proteinExistence type="predicted"/>
<comment type="caution">
    <text evidence="1">The sequence shown here is derived from an EMBL/GenBank/DDBJ whole genome shotgun (WGS) entry which is preliminary data.</text>
</comment>
<organism evidence="1 2">
    <name type="scientific">Deinococcus arboris</name>
    <dbReference type="NCBI Taxonomy" id="2682977"/>
    <lineage>
        <taxon>Bacteria</taxon>
        <taxon>Thermotogati</taxon>
        <taxon>Deinococcota</taxon>
        <taxon>Deinococci</taxon>
        <taxon>Deinococcales</taxon>
        <taxon>Deinococcaceae</taxon>
        <taxon>Deinococcus</taxon>
    </lineage>
</organism>
<dbReference type="EMBL" id="WQLB01000009">
    <property type="protein sequence ID" value="MVN86915.1"/>
    <property type="molecule type" value="Genomic_DNA"/>
</dbReference>
<protein>
    <submittedName>
        <fullName evidence="1">Uncharacterized protein</fullName>
    </submittedName>
</protein>
<reference evidence="1 2" key="1">
    <citation type="submission" date="2019-12" db="EMBL/GenBank/DDBJ databases">
        <title>Deinococcus sp. HMF7620 Genome sequencing and assembly.</title>
        <authorList>
            <person name="Kang H."/>
            <person name="Kim H."/>
            <person name="Joh K."/>
        </authorList>
    </citation>
    <scope>NUCLEOTIDE SEQUENCE [LARGE SCALE GENOMIC DNA]</scope>
    <source>
        <strain evidence="1 2">HMF7620</strain>
    </source>
</reference>
<sequence>MPLPTLTRRSGRRLVLTLSAQTRSTERLVLTLRAQTVPVGYRLTLALRAQTQPDPSRTLTLVLHAQTNRVASGGTGAPVQEPREGLVEILLGAAPFRSRTRLLLDGEPLDGLSWQHTRQAAYAEAEFTVRGVVRPAIDAVMRVEVTQLLPTGQLVVTQYEPVPASGDYTVTTSPDGGHATVFRGRSRQDEQLQNTQLDELIPWVKNPSRQIESPGYRSVTRQIMAVDAVALAAFGDAGQNLSGTEMLQGEYWEETRREYSTEGRSPLDVFGDTYGRLNALLVLENTEQPNWVVVPAGLYEGVRQLDPTLLTGLSEQAEVTGQPSRLTLQVGDLFTRVEDYLEEVVESGTLPDVMGEDGEPVQLEIADPEAALFEVKRDAVLTGYADRDGRRTAHLTRKIGGRVVQTLEVTVGALEVTEQVVADSEETQRRIREARLRHPYFTGMVVHARQRRLENVVLSVIETWYAYLPGSTDSQALAETVTTQTAYTCTYTTITAPATLPAELAALLPGAVMGDLLGQESTRIRNVWSPQGGWLRERLTVESRVGELGQSGLGDPDEPPPPPKAMTVEEYSTAETYAPSGDGYWLYTRTRTGPQKLPVRDLDTDEFVKTERRVGVLEHNSEITENAPPTLREEVPPVAAQAGGTPEGETDPESYSGLPWPRITYLRDPQEVSLPLGGPAPAQTAQLEVVQELDRASSLAAVLARSLRPRVTRRVSTPEAQALRPALLLPGLGIVTLVTARGQGQSHTLEVETVTYDD</sequence>
<dbReference type="Proteomes" id="UP000483286">
    <property type="component" value="Unassembled WGS sequence"/>
</dbReference>
<accession>A0A7C9HZD0</accession>
<keyword evidence="2" id="KW-1185">Reference proteome</keyword>
<dbReference type="RefSeq" id="WP_157458965.1">
    <property type="nucleotide sequence ID" value="NZ_WQLB01000009.1"/>
</dbReference>